<evidence type="ECO:0000256" key="6">
    <source>
        <dbReference type="SAM" id="MobiDB-lite"/>
    </source>
</evidence>
<protein>
    <recommendedName>
        <fullName evidence="8">Major facilitator superfamily (MFS) profile domain-containing protein</fullName>
    </recommendedName>
</protein>
<gene>
    <name evidence="9" type="ORF">CSSPJE1EN1_LOCUS16069</name>
</gene>
<feature type="region of interest" description="Disordered" evidence="6">
    <location>
        <begin position="352"/>
        <end position="399"/>
    </location>
</feature>
<feature type="transmembrane region" description="Helical" evidence="7">
    <location>
        <begin position="238"/>
        <end position="260"/>
    </location>
</feature>
<dbReference type="InterPro" id="IPR020846">
    <property type="entry name" value="MFS_dom"/>
</dbReference>
<feature type="transmembrane region" description="Helical" evidence="7">
    <location>
        <begin position="422"/>
        <end position="444"/>
    </location>
</feature>
<feature type="transmembrane region" description="Helical" evidence="7">
    <location>
        <begin position="586"/>
        <end position="608"/>
    </location>
</feature>
<dbReference type="PANTHER" id="PTHR11662">
    <property type="entry name" value="SOLUTE CARRIER FAMILY 17"/>
    <property type="match status" value="1"/>
</dbReference>
<dbReference type="SUPFAM" id="SSF103473">
    <property type="entry name" value="MFS general substrate transporter"/>
    <property type="match status" value="1"/>
</dbReference>
<dbReference type="InterPro" id="IPR050382">
    <property type="entry name" value="MFS_Na/Anion_cotransporter"/>
</dbReference>
<evidence type="ECO:0000256" key="2">
    <source>
        <dbReference type="ARBA" id="ARBA00022692"/>
    </source>
</evidence>
<dbReference type="PANTHER" id="PTHR11662:SF243">
    <property type="entry name" value="ANION TRANSPORTER 6, CHLOROPLASTIC-RELATED"/>
    <property type="match status" value="1"/>
</dbReference>
<dbReference type="InterPro" id="IPR044777">
    <property type="entry name" value="SLC17A9-like"/>
</dbReference>
<comment type="subcellular location">
    <subcellularLocation>
        <location evidence="1">Membrane</location>
        <topology evidence="1">Multi-pass membrane protein</topology>
    </subcellularLocation>
</comment>
<evidence type="ECO:0000256" key="7">
    <source>
        <dbReference type="SAM" id="Phobius"/>
    </source>
</evidence>
<feature type="transmembrane region" description="Helical" evidence="7">
    <location>
        <begin position="292"/>
        <end position="316"/>
    </location>
</feature>
<feature type="compositionally biased region" description="Polar residues" evidence="6">
    <location>
        <begin position="134"/>
        <end position="144"/>
    </location>
</feature>
<keyword evidence="3 7" id="KW-1133">Transmembrane helix</keyword>
<dbReference type="Proteomes" id="UP001497444">
    <property type="component" value="Chromosome 3"/>
</dbReference>
<keyword evidence="4 7" id="KW-0472">Membrane</keyword>
<comment type="similarity">
    <text evidence="5">Belongs to the major facilitator superfamily. Sodium/anion cotransporter (TC 2.A.1.14) family.</text>
</comment>
<feature type="region of interest" description="Disordered" evidence="6">
    <location>
        <begin position="124"/>
        <end position="144"/>
    </location>
</feature>
<feature type="transmembrane region" description="Helical" evidence="7">
    <location>
        <begin position="553"/>
        <end position="580"/>
    </location>
</feature>
<feature type="domain" description="Major facilitator superfamily (MFS) profile" evidence="8">
    <location>
        <begin position="167"/>
        <end position="612"/>
    </location>
</feature>
<dbReference type="CDD" id="cd17380">
    <property type="entry name" value="MFS_SLC17A9_like"/>
    <property type="match status" value="1"/>
</dbReference>
<evidence type="ECO:0000259" key="8">
    <source>
        <dbReference type="PROSITE" id="PS50850"/>
    </source>
</evidence>
<evidence type="ECO:0000313" key="10">
    <source>
        <dbReference type="Proteomes" id="UP001497444"/>
    </source>
</evidence>
<accession>A0ABP0WUQ8</accession>
<keyword evidence="10" id="KW-1185">Reference proteome</keyword>
<dbReference type="PROSITE" id="PS50850">
    <property type="entry name" value="MFS"/>
    <property type="match status" value="1"/>
</dbReference>
<proteinExistence type="inferred from homology"/>
<reference evidence="9" key="1">
    <citation type="submission" date="2024-02" db="EMBL/GenBank/DDBJ databases">
        <authorList>
            <consortium name="ELIXIR-Norway"/>
            <consortium name="Elixir Norway"/>
        </authorList>
    </citation>
    <scope>NUCLEOTIDE SEQUENCE</scope>
</reference>
<dbReference type="Pfam" id="PF07690">
    <property type="entry name" value="MFS_1"/>
    <property type="match status" value="1"/>
</dbReference>
<feature type="transmembrane region" description="Helical" evidence="7">
    <location>
        <begin position="525"/>
        <end position="546"/>
    </location>
</feature>
<dbReference type="Gene3D" id="1.20.1250.20">
    <property type="entry name" value="MFS general substrate transporter like domains"/>
    <property type="match status" value="2"/>
</dbReference>
<evidence type="ECO:0000256" key="4">
    <source>
        <dbReference type="ARBA" id="ARBA00023136"/>
    </source>
</evidence>
<sequence>MSIIHYNGCFSHQTTSPRISANGLSREIYFRPPTSTRTTAVRRGVLLQDVGVCGGRGNLDQIGGVNACVRVALRHGFSSLPYCFNSCNVYGRNSSCRRRLWSKLAAFEDSTSPNVPVVQGVVSQDAGEDEELPNPTSENGNSIASFAPEKVSSTTGYWSSLPPRYKLVLTTSLAMVICNMDKVNMSVAIIPMSRQMGWNSSVAGLVQSSFFWGYAVSQLPGGWLAAHFSGRTVLRAGVFIWSLATAAVPCVASFIPGLLFCRLLVGLGEGVSPAAATDLIARVMPVTERSRAVGTVFGGLYVGSVVGLLLAPVIIKHIGWEAVFYIFGFVGVLWCSVSEIAVRTDGIRNAAPISDSTGSTQKPFSVSGNGSSSTNHDCALQQRQPKATQSSRESDNIPSSSATLAMQHNEAIPWRAFFKSKAVLAMIYAHFCGNWGHYTLLSWLPTYFCEELHLHLTHAALVSILPPLVSVVVASIAAPLADHFISHGTDITLVRKVCQSIAFLAPAACLAIASAKLNVNPWVEVAVLATGIGLSSFTLAGLYCTYQDISPKYAGILSGLTCTAGAIPGALGVALVGIIFDRTHSWNIALFAPSIFFYLTGFMVWNLCASSEPQNFTS</sequence>
<organism evidence="9 10">
    <name type="scientific">Sphagnum jensenii</name>
    <dbReference type="NCBI Taxonomy" id="128206"/>
    <lineage>
        <taxon>Eukaryota</taxon>
        <taxon>Viridiplantae</taxon>
        <taxon>Streptophyta</taxon>
        <taxon>Embryophyta</taxon>
        <taxon>Bryophyta</taxon>
        <taxon>Sphagnophytina</taxon>
        <taxon>Sphagnopsida</taxon>
        <taxon>Sphagnales</taxon>
        <taxon>Sphagnaceae</taxon>
        <taxon>Sphagnum</taxon>
    </lineage>
</organism>
<dbReference type="InterPro" id="IPR011701">
    <property type="entry name" value="MFS"/>
</dbReference>
<dbReference type="EMBL" id="OZ020098">
    <property type="protein sequence ID" value="CAK9270591.1"/>
    <property type="molecule type" value="Genomic_DNA"/>
</dbReference>
<feature type="transmembrane region" description="Helical" evidence="7">
    <location>
        <begin position="456"/>
        <end position="481"/>
    </location>
</feature>
<name>A0ABP0WUQ8_9BRYO</name>
<evidence type="ECO:0000256" key="1">
    <source>
        <dbReference type="ARBA" id="ARBA00004141"/>
    </source>
</evidence>
<dbReference type="InterPro" id="IPR036259">
    <property type="entry name" value="MFS_trans_sf"/>
</dbReference>
<feature type="transmembrane region" description="Helical" evidence="7">
    <location>
        <begin position="322"/>
        <end position="342"/>
    </location>
</feature>
<feature type="compositionally biased region" description="Polar residues" evidence="6">
    <location>
        <begin position="354"/>
        <end position="399"/>
    </location>
</feature>
<keyword evidence="2 7" id="KW-0812">Transmembrane</keyword>
<feature type="transmembrane region" description="Helical" evidence="7">
    <location>
        <begin position="493"/>
        <end position="513"/>
    </location>
</feature>
<evidence type="ECO:0000256" key="3">
    <source>
        <dbReference type="ARBA" id="ARBA00022989"/>
    </source>
</evidence>
<evidence type="ECO:0000313" key="9">
    <source>
        <dbReference type="EMBL" id="CAK9270591.1"/>
    </source>
</evidence>
<evidence type="ECO:0000256" key="5">
    <source>
        <dbReference type="ARBA" id="ARBA00024362"/>
    </source>
</evidence>